<reference evidence="7" key="1">
    <citation type="submission" date="2021-08" db="EMBL/GenBank/DDBJ databases">
        <title>Comparative analyses of Brucepasteria parasyntrophica and Teretinema zuelzerae.</title>
        <authorList>
            <person name="Song Y."/>
            <person name="Brune A."/>
        </authorList>
    </citation>
    <scope>NUCLEOTIDE SEQUENCE</scope>
    <source>
        <strain evidence="7">DSM 1903</strain>
    </source>
</reference>
<organism evidence="7 8">
    <name type="scientific">Teretinema zuelzerae</name>
    <dbReference type="NCBI Taxonomy" id="156"/>
    <lineage>
        <taxon>Bacteria</taxon>
        <taxon>Pseudomonadati</taxon>
        <taxon>Spirochaetota</taxon>
        <taxon>Spirochaetia</taxon>
        <taxon>Spirochaetales</taxon>
        <taxon>Treponemataceae</taxon>
        <taxon>Teretinema</taxon>
    </lineage>
</organism>
<accession>A0AAE3EGY1</accession>
<feature type="transmembrane region" description="Helical" evidence="6">
    <location>
        <begin position="68"/>
        <end position="90"/>
    </location>
</feature>
<feature type="transmembrane region" description="Helical" evidence="6">
    <location>
        <begin position="30"/>
        <end position="48"/>
    </location>
</feature>
<evidence type="ECO:0000256" key="1">
    <source>
        <dbReference type="ARBA" id="ARBA00004141"/>
    </source>
</evidence>
<name>A0AAE3EGY1_9SPIR</name>
<keyword evidence="3 6" id="KW-0812">Transmembrane</keyword>
<evidence type="ECO:0000256" key="4">
    <source>
        <dbReference type="ARBA" id="ARBA00022989"/>
    </source>
</evidence>
<feature type="transmembrane region" description="Helical" evidence="6">
    <location>
        <begin position="6"/>
        <end position="23"/>
    </location>
</feature>
<evidence type="ECO:0000313" key="7">
    <source>
        <dbReference type="EMBL" id="MCD1654292.1"/>
    </source>
</evidence>
<protein>
    <submittedName>
        <fullName evidence="7">AI-2E family transporter</fullName>
    </submittedName>
</protein>
<dbReference type="AlphaFoldDB" id="A0AAE3EGY1"/>
<evidence type="ECO:0000313" key="8">
    <source>
        <dbReference type="Proteomes" id="UP001198163"/>
    </source>
</evidence>
<comment type="subcellular location">
    <subcellularLocation>
        <location evidence="1">Membrane</location>
        <topology evidence="1">Multi-pass membrane protein</topology>
    </subcellularLocation>
</comment>
<sequence length="363" mass="40572">MAQRKQIQALSFIALLGIMLILLGRVLLPYLTVLLWSAVTYILISPLYNRLLGLVSQKARFFEIYRRFLAGVFALGTVLMMSGIAVFLGFQLVGQIRVFIDQARTFINENPHFFRNDGLGANISAMVLDISMGSIDLSNLDIKSEMLAFLSSYSNSIAAFTGSVAKNLTNFVVSLCFICFALYFFYLDAHYLANLFISAIPIDSKSTKQLLNKFRDVTKNLFMGFFMVAFYQAIAAFVIFSIFKIQGALLFSFLILFSSFVPMVGCALIWAPLTVTVFLSQGLGIAIAFAVFCSFFISFMDNFLRPLFLKDRIKIHPLLIFFSILGGLNVFGFNGILLGPLVIILFFTIVDIALEEDTLIHQG</sequence>
<dbReference type="RefSeq" id="WP_230754390.1">
    <property type="nucleotide sequence ID" value="NZ_JAINWA010000001.1"/>
</dbReference>
<dbReference type="EMBL" id="JAINWA010000001">
    <property type="protein sequence ID" value="MCD1654292.1"/>
    <property type="molecule type" value="Genomic_DNA"/>
</dbReference>
<dbReference type="Pfam" id="PF01594">
    <property type="entry name" value="AI-2E_transport"/>
    <property type="match status" value="1"/>
</dbReference>
<feature type="transmembrane region" description="Helical" evidence="6">
    <location>
        <begin position="221"/>
        <end position="243"/>
    </location>
</feature>
<evidence type="ECO:0000256" key="3">
    <source>
        <dbReference type="ARBA" id="ARBA00022692"/>
    </source>
</evidence>
<dbReference type="PANTHER" id="PTHR21716:SF4">
    <property type="entry name" value="TRANSMEMBRANE PROTEIN 245"/>
    <property type="match status" value="1"/>
</dbReference>
<keyword evidence="5 6" id="KW-0472">Membrane</keyword>
<feature type="transmembrane region" description="Helical" evidence="6">
    <location>
        <begin position="277"/>
        <end position="297"/>
    </location>
</feature>
<dbReference type="InterPro" id="IPR002549">
    <property type="entry name" value="AI-2E-like"/>
</dbReference>
<gene>
    <name evidence="7" type="ORF">K7J14_06190</name>
</gene>
<feature type="transmembrane region" description="Helical" evidence="6">
    <location>
        <begin position="250"/>
        <end position="271"/>
    </location>
</feature>
<dbReference type="GO" id="GO:0016020">
    <property type="term" value="C:membrane"/>
    <property type="evidence" value="ECO:0007669"/>
    <property type="project" value="UniProtKB-SubCell"/>
</dbReference>
<keyword evidence="4 6" id="KW-1133">Transmembrane helix</keyword>
<evidence type="ECO:0000256" key="5">
    <source>
        <dbReference type="ARBA" id="ARBA00023136"/>
    </source>
</evidence>
<proteinExistence type="inferred from homology"/>
<feature type="transmembrane region" description="Helical" evidence="6">
    <location>
        <begin position="168"/>
        <end position="186"/>
    </location>
</feature>
<evidence type="ECO:0000256" key="2">
    <source>
        <dbReference type="ARBA" id="ARBA00009773"/>
    </source>
</evidence>
<dbReference type="Proteomes" id="UP001198163">
    <property type="component" value="Unassembled WGS sequence"/>
</dbReference>
<dbReference type="PANTHER" id="PTHR21716">
    <property type="entry name" value="TRANSMEMBRANE PROTEIN"/>
    <property type="match status" value="1"/>
</dbReference>
<keyword evidence="8" id="KW-1185">Reference proteome</keyword>
<comment type="similarity">
    <text evidence="2">Belongs to the autoinducer-2 exporter (AI-2E) (TC 2.A.86) family.</text>
</comment>
<evidence type="ECO:0000256" key="6">
    <source>
        <dbReference type="SAM" id="Phobius"/>
    </source>
</evidence>
<comment type="caution">
    <text evidence="7">The sequence shown here is derived from an EMBL/GenBank/DDBJ whole genome shotgun (WGS) entry which is preliminary data.</text>
</comment>
<feature type="transmembrane region" description="Helical" evidence="6">
    <location>
        <begin position="318"/>
        <end position="349"/>
    </location>
</feature>